<sequence>MSVPAARFDILQKRLSEHSQTQVLRFWDQLDDQGKQHLASQLEEIDLDLISHLIADKDEKPDFAAIAAAATAPPAVRADGSGAAWTTEQAFERGEAALRAGEVGAILVAGGQGTRLGFDQPKGMFPVGPVSGRTLFQVFADRLLAIEALYGKAIPFYIMTSDATDAQTRAYFEANDYLGLKQDNVRIFRQGTMPAIDAKTGKLLLASKDSLALSPDGHGGTVRALKRSGTLQDAHNRGVKMLAYIQVDNPLANLADPTLIGHHLLANSELTTQAIRKRYAMEKVGNLAQSDGVVQVIEYSDLPVEAAEATDDNGDLKLWAGSIGIHVIDVAFLDRVANEASALPFHRANKKVAYVNEAGERVEPTEPNAVKFEKFIFDLLPKAQNAFVVEVLPSEGFAPVKNADGAENDTPMLAKKAIVDLSRKWLEAAGATIAEGVMVEINPRFALTPDQLREKIPANLHVDEDRYFDRGHFDRE</sequence>
<comment type="similarity">
    <text evidence="1">Belongs to the UDPGP type 1 family.</text>
</comment>
<dbReference type="InterPro" id="IPR002618">
    <property type="entry name" value="UDPGP_fam"/>
</dbReference>
<keyword evidence="5" id="KW-1185">Reference proteome</keyword>
<proteinExistence type="inferred from homology"/>
<dbReference type="PANTHER" id="PTHR11952:SF2">
    <property type="entry name" value="LD24639P"/>
    <property type="match status" value="1"/>
</dbReference>
<dbReference type="RefSeq" id="WP_146602027.1">
    <property type="nucleotide sequence ID" value="NZ_SJPY01000008.1"/>
</dbReference>
<dbReference type="Pfam" id="PF01704">
    <property type="entry name" value="UDPGP"/>
    <property type="match status" value="1"/>
</dbReference>
<evidence type="ECO:0000256" key="3">
    <source>
        <dbReference type="ARBA" id="ARBA00022695"/>
    </source>
</evidence>
<protein>
    <submittedName>
        <fullName evidence="4">Putative uridylyltransferase</fullName>
        <ecNumber evidence="4">2.7.7.-</ecNumber>
    </submittedName>
</protein>
<dbReference type="Proteomes" id="UP000315471">
    <property type="component" value="Unassembled WGS sequence"/>
</dbReference>
<comment type="caution">
    <text evidence="4">The sequence shown here is derived from an EMBL/GenBank/DDBJ whole genome shotgun (WGS) entry which is preliminary data.</text>
</comment>
<reference evidence="4 5" key="1">
    <citation type="submission" date="2019-02" db="EMBL/GenBank/DDBJ databases">
        <title>Deep-cultivation of Planctomycetes and their phenomic and genomic characterization uncovers novel biology.</title>
        <authorList>
            <person name="Wiegand S."/>
            <person name="Jogler M."/>
            <person name="Boedeker C."/>
            <person name="Pinto D."/>
            <person name="Vollmers J."/>
            <person name="Rivas-Marin E."/>
            <person name="Kohn T."/>
            <person name="Peeters S.H."/>
            <person name="Heuer A."/>
            <person name="Rast P."/>
            <person name="Oberbeckmann S."/>
            <person name="Bunk B."/>
            <person name="Jeske O."/>
            <person name="Meyerdierks A."/>
            <person name="Storesund J.E."/>
            <person name="Kallscheuer N."/>
            <person name="Luecker S."/>
            <person name="Lage O.M."/>
            <person name="Pohl T."/>
            <person name="Merkel B.J."/>
            <person name="Hornburger P."/>
            <person name="Mueller R.-W."/>
            <person name="Bruemmer F."/>
            <person name="Labrenz M."/>
            <person name="Spormann A.M."/>
            <person name="Op Den Camp H."/>
            <person name="Overmann J."/>
            <person name="Amann R."/>
            <person name="Jetten M.S.M."/>
            <person name="Mascher T."/>
            <person name="Medema M.H."/>
            <person name="Devos D.P."/>
            <person name="Kaster A.-K."/>
            <person name="Ovreas L."/>
            <person name="Rohde M."/>
            <person name="Galperin M.Y."/>
            <person name="Jogler C."/>
        </authorList>
    </citation>
    <scope>NUCLEOTIDE SEQUENCE [LARGE SCALE GENOMIC DNA]</scope>
    <source>
        <strain evidence="4 5">Q31b</strain>
    </source>
</reference>
<evidence type="ECO:0000256" key="2">
    <source>
        <dbReference type="ARBA" id="ARBA00022679"/>
    </source>
</evidence>
<dbReference type="EMBL" id="SJPY01000008">
    <property type="protein sequence ID" value="TWU36614.1"/>
    <property type="molecule type" value="Genomic_DNA"/>
</dbReference>
<keyword evidence="3 4" id="KW-0548">Nucleotidyltransferase</keyword>
<dbReference type="AlphaFoldDB" id="A0A5C6DKK5"/>
<accession>A0A5C6DKK5</accession>
<dbReference type="EC" id="2.7.7.-" evidence="4"/>
<evidence type="ECO:0000313" key="4">
    <source>
        <dbReference type="EMBL" id="TWU36614.1"/>
    </source>
</evidence>
<dbReference type="OrthoDB" id="9806910at2"/>
<dbReference type="GO" id="GO:0070569">
    <property type="term" value="F:uridylyltransferase activity"/>
    <property type="evidence" value="ECO:0007669"/>
    <property type="project" value="InterPro"/>
</dbReference>
<dbReference type="SUPFAM" id="SSF53448">
    <property type="entry name" value="Nucleotide-diphospho-sugar transferases"/>
    <property type="match status" value="1"/>
</dbReference>
<dbReference type="PANTHER" id="PTHR11952">
    <property type="entry name" value="UDP- GLUCOSE PYROPHOSPHORYLASE"/>
    <property type="match status" value="1"/>
</dbReference>
<evidence type="ECO:0000313" key="5">
    <source>
        <dbReference type="Proteomes" id="UP000315471"/>
    </source>
</evidence>
<evidence type="ECO:0000256" key="1">
    <source>
        <dbReference type="ARBA" id="ARBA00010401"/>
    </source>
</evidence>
<dbReference type="InterPro" id="IPR039741">
    <property type="entry name" value="UDP-sugar_pyrophosphorylase"/>
</dbReference>
<gene>
    <name evidence="4" type="ORF">Q31b_48950</name>
</gene>
<organism evidence="4 5">
    <name type="scientific">Novipirellula aureliae</name>
    <dbReference type="NCBI Taxonomy" id="2527966"/>
    <lineage>
        <taxon>Bacteria</taxon>
        <taxon>Pseudomonadati</taxon>
        <taxon>Planctomycetota</taxon>
        <taxon>Planctomycetia</taxon>
        <taxon>Pirellulales</taxon>
        <taxon>Pirellulaceae</taxon>
        <taxon>Novipirellula</taxon>
    </lineage>
</organism>
<dbReference type="Gene3D" id="3.90.550.10">
    <property type="entry name" value="Spore Coat Polysaccharide Biosynthesis Protein SpsA, Chain A"/>
    <property type="match status" value="1"/>
</dbReference>
<dbReference type="CDD" id="cd04193">
    <property type="entry name" value="UDPGlcNAc_PPase"/>
    <property type="match status" value="1"/>
</dbReference>
<dbReference type="InterPro" id="IPR029044">
    <property type="entry name" value="Nucleotide-diphossugar_trans"/>
</dbReference>
<keyword evidence="2 4" id="KW-0808">Transferase</keyword>
<name>A0A5C6DKK5_9BACT</name>